<evidence type="ECO:0000313" key="1">
    <source>
        <dbReference type="EMBL" id="KAE9284143.1"/>
    </source>
</evidence>
<reference evidence="1 2" key="1">
    <citation type="submission" date="2018-09" db="EMBL/GenBank/DDBJ databases">
        <title>Genomic investigation of the strawberry pathogen Phytophthora fragariae indicates pathogenicity is determined by transcriptional variation in three key races.</title>
        <authorList>
            <person name="Adams T.M."/>
            <person name="Armitage A.D."/>
            <person name="Sobczyk M.K."/>
            <person name="Bates H.J."/>
            <person name="Dunwell J.M."/>
            <person name="Nellist C.F."/>
            <person name="Harrison R.J."/>
        </authorList>
    </citation>
    <scope>NUCLEOTIDE SEQUENCE [LARGE SCALE GENOMIC DNA]</scope>
    <source>
        <strain evidence="1 2">NOV-77</strain>
    </source>
</reference>
<evidence type="ECO:0000313" key="2">
    <source>
        <dbReference type="Proteomes" id="UP000486351"/>
    </source>
</evidence>
<dbReference type="EMBL" id="QXFY01003545">
    <property type="protein sequence ID" value="KAE9284143.1"/>
    <property type="molecule type" value="Genomic_DNA"/>
</dbReference>
<dbReference type="Proteomes" id="UP000486351">
    <property type="component" value="Unassembled WGS sequence"/>
</dbReference>
<proteinExistence type="predicted"/>
<sequence>MSEKGVEGIERVGARFKVLQLASGAAPSAGSVESGISMVVSASDGDIDAAPDWVLQ</sequence>
<name>A0A6G0QES9_9STRA</name>
<comment type="caution">
    <text evidence="1">The sequence shown here is derived from an EMBL/GenBank/DDBJ whole genome shotgun (WGS) entry which is preliminary data.</text>
</comment>
<organism evidence="1 2">
    <name type="scientific">Phytophthora fragariae</name>
    <dbReference type="NCBI Taxonomy" id="53985"/>
    <lineage>
        <taxon>Eukaryota</taxon>
        <taxon>Sar</taxon>
        <taxon>Stramenopiles</taxon>
        <taxon>Oomycota</taxon>
        <taxon>Peronosporomycetes</taxon>
        <taxon>Peronosporales</taxon>
        <taxon>Peronosporaceae</taxon>
        <taxon>Phytophthora</taxon>
    </lineage>
</organism>
<gene>
    <name evidence="1" type="ORF">PF008_g27231</name>
</gene>
<protein>
    <submittedName>
        <fullName evidence="1">Uncharacterized protein</fullName>
    </submittedName>
</protein>
<accession>A0A6G0QES9</accession>
<dbReference type="AlphaFoldDB" id="A0A6G0QES9"/>